<dbReference type="AlphaFoldDB" id="A0A194PJ20"/>
<feature type="transmembrane region" description="Helical" evidence="7">
    <location>
        <begin position="83"/>
        <end position="101"/>
    </location>
</feature>
<feature type="domain" description="Insulin-like" evidence="8">
    <location>
        <begin position="113"/>
        <end position="200"/>
    </location>
</feature>
<accession>A0A194PJ20</accession>
<dbReference type="GO" id="GO:0005576">
    <property type="term" value="C:extracellular region"/>
    <property type="evidence" value="ECO:0007669"/>
    <property type="project" value="UniProtKB-SubCell"/>
</dbReference>
<evidence type="ECO:0000256" key="2">
    <source>
        <dbReference type="ARBA" id="ARBA00011207"/>
    </source>
</evidence>
<dbReference type="SUPFAM" id="SSF56994">
    <property type="entry name" value="Insulin-like"/>
    <property type="match status" value="1"/>
</dbReference>
<dbReference type="InterPro" id="IPR022353">
    <property type="entry name" value="Insulin_CS"/>
</dbReference>
<evidence type="ECO:0000256" key="7">
    <source>
        <dbReference type="SAM" id="Phobius"/>
    </source>
</evidence>
<keyword evidence="10" id="KW-1185">Reference proteome</keyword>
<comment type="subcellular location">
    <subcellularLocation>
        <location evidence="6">Secreted</location>
    </subcellularLocation>
</comment>
<evidence type="ECO:0000256" key="3">
    <source>
        <dbReference type="ARBA" id="ARBA00022685"/>
    </source>
</evidence>
<gene>
    <name evidence="9" type="ORF">RR46_14584</name>
</gene>
<evidence type="ECO:0000313" key="10">
    <source>
        <dbReference type="Proteomes" id="UP000053268"/>
    </source>
</evidence>
<evidence type="ECO:0000313" key="9">
    <source>
        <dbReference type="EMBL" id="KPI91080.1"/>
    </source>
</evidence>
<dbReference type="Pfam" id="PF00049">
    <property type="entry name" value="Insulin"/>
    <property type="match status" value="1"/>
</dbReference>
<dbReference type="InterPro" id="IPR022352">
    <property type="entry name" value="Ins/IGF/rlx"/>
</dbReference>
<dbReference type="GO" id="GO:0005179">
    <property type="term" value="F:hormone activity"/>
    <property type="evidence" value="ECO:0007669"/>
    <property type="project" value="InterPro"/>
</dbReference>
<evidence type="ECO:0000256" key="4">
    <source>
        <dbReference type="ARBA" id="ARBA00022729"/>
    </source>
</evidence>
<dbReference type="InterPro" id="IPR016179">
    <property type="entry name" value="Insulin-like"/>
</dbReference>
<proteinExistence type="inferred from homology"/>
<sequence length="200" mass="22254">MLSLAIQQGNAASLLGTLPCDRSDLGSRMRQAEDRTAWKQLVDTAAEAYQDKHDLYNEEFQPLSSHSHQVSRREATNSSKMKFIIFTLASCLVLTMCYAHIGGGASLQNISPQVYCGRSLARAMAFLCFEEDCFEKRSDVGTMYGQVLPPYYKDQEVQMNLPWAGRARSLSLAARGKRTSGIVTECCDKPCSINELLSYC</sequence>
<keyword evidence="7" id="KW-0812">Transmembrane</keyword>
<dbReference type="PANTHER" id="PTHR13647:SF4">
    <property type="entry name" value="INSULIN-LIKE PEPTIDE 1-RELATED"/>
    <property type="match status" value="1"/>
</dbReference>
<evidence type="ECO:0000256" key="6">
    <source>
        <dbReference type="RuleBase" id="RU000406"/>
    </source>
</evidence>
<keyword evidence="3" id="KW-0165">Cleavage on pair of basic residues</keyword>
<name>A0A194PJ20_PAPXU</name>
<keyword evidence="7" id="KW-1133">Transmembrane helix</keyword>
<comment type="subunit">
    <text evidence="2">Heterodimer of a B chain and an A chain linked by two disulfide bonds.</text>
</comment>
<dbReference type="Proteomes" id="UP000053268">
    <property type="component" value="Unassembled WGS sequence"/>
</dbReference>
<evidence type="ECO:0000259" key="8">
    <source>
        <dbReference type="SMART" id="SM00078"/>
    </source>
</evidence>
<keyword evidence="6" id="KW-0964">Secreted</keyword>
<keyword evidence="5" id="KW-1015">Disulfide bond</keyword>
<dbReference type="CDD" id="cd04366">
    <property type="entry name" value="IlGF_insulin_bombyxin_like"/>
    <property type="match status" value="1"/>
</dbReference>
<dbReference type="InterPro" id="IPR036438">
    <property type="entry name" value="Insulin-like_sf"/>
</dbReference>
<dbReference type="EMBL" id="KQ459606">
    <property type="protein sequence ID" value="KPI91080.1"/>
    <property type="molecule type" value="Genomic_DNA"/>
</dbReference>
<dbReference type="PRINTS" id="PR00276">
    <property type="entry name" value="INSULINFAMLY"/>
</dbReference>
<reference evidence="9 10" key="1">
    <citation type="journal article" date="2015" name="Nat. Commun.">
        <title>Outbred genome sequencing and CRISPR/Cas9 gene editing in butterflies.</title>
        <authorList>
            <person name="Li X."/>
            <person name="Fan D."/>
            <person name="Zhang W."/>
            <person name="Liu G."/>
            <person name="Zhang L."/>
            <person name="Zhao L."/>
            <person name="Fang X."/>
            <person name="Chen L."/>
            <person name="Dong Y."/>
            <person name="Chen Y."/>
            <person name="Ding Y."/>
            <person name="Zhao R."/>
            <person name="Feng M."/>
            <person name="Zhu Y."/>
            <person name="Feng Y."/>
            <person name="Jiang X."/>
            <person name="Zhu D."/>
            <person name="Xiang H."/>
            <person name="Feng X."/>
            <person name="Li S."/>
            <person name="Wang J."/>
            <person name="Zhang G."/>
            <person name="Kronforst M.R."/>
            <person name="Wang W."/>
        </authorList>
    </citation>
    <scope>NUCLEOTIDE SEQUENCE [LARGE SCALE GENOMIC DNA]</scope>
    <source>
        <strain evidence="9">Ya'a_city_454_Px</strain>
        <tissue evidence="9">Whole body</tissue>
    </source>
</reference>
<dbReference type="PROSITE" id="PS00262">
    <property type="entry name" value="INSULIN"/>
    <property type="match status" value="1"/>
</dbReference>
<dbReference type="PANTHER" id="PTHR13647">
    <property type="entry name" value="INSULIN-LIKE PEPTIDE 2-RELATED"/>
    <property type="match status" value="1"/>
</dbReference>
<keyword evidence="4" id="KW-0732">Signal</keyword>
<dbReference type="Gene3D" id="1.10.100.10">
    <property type="entry name" value="Insulin-like"/>
    <property type="match status" value="1"/>
</dbReference>
<dbReference type="SMART" id="SM00078">
    <property type="entry name" value="IlGF"/>
    <property type="match status" value="1"/>
</dbReference>
<protein>
    <submittedName>
        <fullName evidence="9">Bombyxin A-2-like</fullName>
    </submittedName>
</protein>
<comment type="similarity">
    <text evidence="1 6">Belongs to the insulin family.</text>
</comment>
<organism evidence="9 10">
    <name type="scientific">Papilio xuthus</name>
    <name type="common">Asian swallowtail butterfly</name>
    <dbReference type="NCBI Taxonomy" id="66420"/>
    <lineage>
        <taxon>Eukaryota</taxon>
        <taxon>Metazoa</taxon>
        <taxon>Ecdysozoa</taxon>
        <taxon>Arthropoda</taxon>
        <taxon>Hexapoda</taxon>
        <taxon>Insecta</taxon>
        <taxon>Pterygota</taxon>
        <taxon>Neoptera</taxon>
        <taxon>Endopterygota</taxon>
        <taxon>Lepidoptera</taxon>
        <taxon>Glossata</taxon>
        <taxon>Ditrysia</taxon>
        <taxon>Papilionoidea</taxon>
        <taxon>Papilionidae</taxon>
        <taxon>Papilioninae</taxon>
        <taxon>Papilio</taxon>
    </lineage>
</organism>
<evidence type="ECO:0000256" key="1">
    <source>
        <dbReference type="ARBA" id="ARBA00009034"/>
    </source>
</evidence>
<evidence type="ECO:0000256" key="5">
    <source>
        <dbReference type="ARBA" id="ARBA00023157"/>
    </source>
</evidence>
<keyword evidence="7" id="KW-0472">Membrane</keyword>